<protein>
    <recommendedName>
        <fullName evidence="1">PucR C-terminal helix-turn-helix domain-containing protein</fullName>
    </recommendedName>
</protein>
<gene>
    <name evidence="2" type="ORF">C7Y72_02345</name>
</gene>
<comment type="caution">
    <text evidence="2">The sequence shown here is derived from an EMBL/GenBank/DDBJ whole genome shotgun (WGS) entry which is preliminary data.</text>
</comment>
<sequence>MLTMEISTEPTQALPAAFVDALAAAWVQEGPAARRRLVEAIDGAHLLPDDMVLVSGWAVIATNLAAAVGQEDTQPYRVLRASRAMGRTIALAESGEMVLEEVLQQFWARLSDIYAECAEQHGVGLLPAIRGTRTLALVAARSSAQALEAFREQRLAMAGRPADRLVRRLVGERREPRAAERAAAALGLEAGPLWVTVGRPPEGVQLGASDARAPRLVPAGPRAQTVLAGRLLVVSGARPAGHGGLICATAAASGPTDLPRAFAEASLVLEALPPGVAAGIRDSVDVAPAVLLRPGSATGWFLRERRGRLDDLAPELREAAEAWAASGGVASGAAEALNASETTVRRRVTRVGQLLDLDLESLGGFCALRTLLVASATSMS</sequence>
<proteinExistence type="predicted"/>
<dbReference type="EMBL" id="PYYB01000001">
    <property type="protein sequence ID" value="PTL58580.1"/>
    <property type="molecule type" value="Genomic_DNA"/>
</dbReference>
<dbReference type="Gene3D" id="1.10.10.2840">
    <property type="entry name" value="PucR C-terminal helix-turn-helix domain"/>
    <property type="match status" value="1"/>
</dbReference>
<reference evidence="2 3" key="1">
    <citation type="submission" date="2018-03" db="EMBL/GenBank/DDBJ databases">
        <title>Aquarubrobacter algicola gen. nov., sp. nov., a novel actinobacterium isolated from shallow eutrophic lake during the end of cyanobacterial harmful algal blooms.</title>
        <authorList>
            <person name="Chun S.J."/>
        </authorList>
    </citation>
    <scope>NUCLEOTIDE SEQUENCE [LARGE SCALE GENOMIC DNA]</scope>
    <source>
        <strain evidence="2 3">Seoho-28</strain>
    </source>
</reference>
<dbReference type="AlphaFoldDB" id="A0A2T4UH66"/>
<feature type="domain" description="PucR C-terminal helix-turn-helix" evidence="1">
    <location>
        <begin position="316"/>
        <end position="370"/>
    </location>
</feature>
<dbReference type="PANTHER" id="PTHR33744">
    <property type="entry name" value="CARBOHYDRATE DIACID REGULATOR"/>
    <property type="match status" value="1"/>
</dbReference>
<evidence type="ECO:0000313" key="3">
    <source>
        <dbReference type="Proteomes" id="UP000240739"/>
    </source>
</evidence>
<keyword evidence="3" id="KW-1185">Reference proteome</keyword>
<accession>A0A2T4UH66</accession>
<name>A0A2T4UH66_9ACTN</name>
<evidence type="ECO:0000259" key="1">
    <source>
        <dbReference type="Pfam" id="PF13556"/>
    </source>
</evidence>
<dbReference type="InterPro" id="IPR025736">
    <property type="entry name" value="PucR_C-HTH_dom"/>
</dbReference>
<dbReference type="Pfam" id="PF13556">
    <property type="entry name" value="HTH_30"/>
    <property type="match status" value="1"/>
</dbReference>
<evidence type="ECO:0000313" key="2">
    <source>
        <dbReference type="EMBL" id="PTL58580.1"/>
    </source>
</evidence>
<dbReference type="InterPro" id="IPR042070">
    <property type="entry name" value="PucR_C-HTH_sf"/>
</dbReference>
<dbReference type="Proteomes" id="UP000240739">
    <property type="component" value="Unassembled WGS sequence"/>
</dbReference>
<dbReference type="PANTHER" id="PTHR33744:SF1">
    <property type="entry name" value="DNA-BINDING TRANSCRIPTIONAL ACTIVATOR ADER"/>
    <property type="match status" value="1"/>
</dbReference>
<dbReference type="InterPro" id="IPR051448">
    <property type="entry name" value="CdaR-like_regulators"/>
</dbReference>
<organism evidence="2 3">
    <name type="scientific">Paraconexibacter algicola</name>
    <dbReference type="NCBI Taxonomy" id="2133960"/>
    <lineage>
        <taxon>Bacteria</taxon>
        <taxon>Bacillati</taxon>
        <taxon>Actinomycetota</taxon>
        <taxon>Thermoleophilia</taxon>
        <taxon>Solirubrobacterales</taxon>
        <taxon>Paraconexibacteraceae</taxon>
        <taxon>Paraconexibacter</taxon>
    </lineage>
</organism>